<accession>A0A2I0J7R6</accession>
<evidence type="ECO:0000313" key="3">
    <source>
        <dbReference type="Proteomes" id="UP000233551"/>
    </source>
</evidence>
<name>A0A2I0J7R6_PUNGR</name>
<keyword evidence="3" id="KW-1185">Reference proteome</keyword>
<comment type="caution">
    <text evidence="2">The sequence shown here is derived from an EMBL/GenBank/DDBJ whole genome shotgun (WGS) entry which is preliminary data.</text>
</comment>
<feature type="transmembrane region" description="Helical" evidence="1">
    <location>
        <begin position="57"/>
        <end position="76"/>
    </location>
</feature>
<sequence>MARRHCMLCSETELNPYVAAMFLCLCWLLRRSPDSGVTTLTWLGPTTLFLQERGFPHVVVLLSYLSSLRCATALFLAGQLAAQPSLPLVSLAAALFCCVGNLFFLFIEVSQGHIAEHWLIVLMWRVVTCD</sequence>
<keyword evidence="1" id="KW-0472">Membrane</keyword>
<feature type="transmembrane region" description="Helical" evidence="1">
    <location>
        <begin position="88"/>
        <end position="107"/>
    </location>
</feature>
<organism evidence="2 3">
    <name type="scientific">Punica granatum</name>
    <name type="common">Pomegranate</name>
    <dbReference type="NCBI Taxonomy" id="22663"/>
    <lineage>
        <taxon>Eukaryota</taxon>
        <taxon>Viridiplantae</taxon>
        <taxon>Streptophyta</taxon>
        <taxon>Embryophyta</taxon>
        <taxon>Tracheophyta</taxon>
        <taxon>Spermatophyta</taxon>
        <taxon>Magnoliopsida</taxon>
        <taxon>eudicotyledons</taxon>
        <taxon>Gunneridae</taxon>
        <taxon>Pentapetalae</taxon>
        <taxon>rosids</taxon>
        <taxon>malvids</taxon>
        <taxon>Myrtales</taxon>
        <taxon>Lythraceae</taxon>
        <taxon>Punica</taxon>
    </lineage>
</organism>
<evidence type="ECO:0000256" key="1">
    <source>
        <dbReference type="SAM" id="Phobius"/>
    </source>
</evidence>
<keyword evidence="1" id="KW-1133">Transmembrane helix</keyword>
<dbReference type="EMBL" id="PGOL01001947">
    <property type="protein sequence ID" value="PKI52268.1"/>
    <property type="molecule type" value="Genomic_DNA"/>
</dbReference>
<dbReference type="Proteomes" id="UP000233551">
    <property type="component" value="Unassembled WGS sequence"/>
</dbReference>
<proteinExistence type="predicted"/>
<gene>
    <name evidence="2" type="ORF">CRG98_027333</name>
</gene>
<protein>
    <submittedName>
        <fullName evidence="2">Uncharacterized protein</fullName>
    </submittedName>
</protein>
<dbReference type="AlphaFoldDB" id="A0A2I0J7R6"/>
<keyword evidence="1" id="KW-0812">Transmembrane</keyword>
<reference evidence="2 3" key="1">
    <citation type="submission" date="2017-11" db="EMBL/GenBank/DDBJ databases">
        <title>De-novo sequencing of pomegranate (Punica granatum L.) genome.</title>
        <authorList>
            <person name="Akparov Z."/>
            <person name="Amiraslanov A."/>
            <person name="Hajiyeva S."/>
            <person name="Abbasov M."/>
            <person name="Kaur K."/>
            <person name="Hamwieh A."/>
            <person name="Solovyev V."/>
            <person name="Salamov A."/>
            <person name="Braich B."/>
            <person name="Kosarev P."/>
            <person name="Mahmoud A."/>
            <person name="Hajiyev E."/>
            <person name="Babayeva S."/>
            <person name="Izzatullayeva V."/>
            <person name="Mammadov A."/>
            <person name="Mammadov A."/>
            <person name="Sharifova S."/>
            <person name="Ojaghi J."/>
            <person name="Eynullazada K."/>
            <person name="Bayramov B."/>
            <person name="Abdulazimova A."/>
            <person name="Shahmuradov I."/>
        </authorList>
    </citation>
    <scope>NUCLEOTIDE SEQUENCE [LARGE SCALE GENOMIC DNA]</scope>
    <source>
        <strain evidence="3">cv. AG2017</strain>
        <tissue evidence="2">Leaf</tissue>
    </source>
</reference>
<evidence type="ECO:0000313" key="2">
    <source>
        <dbReference type="EMBL" id="PKI52268.1"/>
    </source>
</evidence>